<protein>
    <submittedName>
        <fullName evidence="1">Uncharacterized protein</fullName>
    </submittedName>
</protein>
<proteinExistence type="predicted"/>
<dbReference type="Proteomes" id="UP000054630">
    <property type="component" value="Unassembled WGS sequence"/>
</dbReference>
<evidence type="ECO:0000313" key="2">
    <source>
        <dbReference type="Proteomes" id="UP000054630"/>
    </source>
</evidence>
<name>A0A0V0RWF6_9BILA</name>
<keyword evidence="2" id="KW-1185">Reference proteome</keyword>
<accession>A0A0V0RWF6</accession>
<sequence length="94" mass="10131">MSSNGLLTGNLQQFPAVVAQSVHLGPKMALFYSRTRKTAGFWAHGRGFSRRLIACCALVAGKLRKVTSNSVRQFLVVEHSGDCLDQLAAAINSP</sequence>
<dbReference type="OrthoDB" id="10390865at2759"/>
<organism evidence="1 2">
    <name type="scientific">Trichinella nelsoni</name>
    <dbReference type="NCBI Taxonomy" id="6336"/>
    <lineage>
        <taxon>Eukaryota</taxon>
        <taxon>Metazoa</taxon>
        <taxon>Ecdysozoa</taxon>
        <taxon>Nematoda</taxon>
        <taxon>Enoplea</taxon>
        <taxon>Dorylaimia</taxon>
        <taxon>Trichinellida</taxon>
        <taxon>Trichinellidae</taxon>
        <taxon>Trichinella</taxon>
    </lineage>
</organism>
<evidence type="ECO:0000313" key="1">
    <source>
        <dbReference type="EMBL" id="KRX18802.1"/>
    </source>
</evidence>
<reference evidence="1 2" key="1">
    <citation type="submission" date="2015-01" db="EMBL/GenBank/DDBJ databases">
        <title>Evolution of Trichinella species and genotypes.</title>
        <authorList>
            <person name="Korhonen P.K."/>
            <person name="Edoardo P."/>
            <person name="Giuseppe L.R."/>
            <person name="Gasser R.B."/>
        </authorList>
    </citation>
    <scope>NUCLEOTIDE SEQUENCE [LARGE SCALE GENOMIC DNA]</scope>
    <source>
        <strain evidence="1">ISS37</strain>
    </source>
</reference>
<comment type="caution">
    <text evidence="1">The sequence shown here is derived from an EMBL/GenBank/DDBJ whole genome shotgun (WGS) entry which is preliminary data.</text>
</comment>
<dbReference type="AlphaFoldDB" id="A0A0V0RWF6"/>
<dbReference type="EMBL" id="JYDL01000068">
    <property type="protein sequence ID" value="KRX18802.1"/>
    <property type="molecule type" value="Genomic_DNA"/>
</dbReference>
<gene>
    <name evidence="1" type="ORF">T07_12618</name>
</gene>